<keyword evidence="3" id="KW-0813">Transport</keyword>
<sequence length="258" mass="29196">MLVDYNKVNIFQDEKQVLRNVDFQVSEGEFIYIIGKVGSGKSSLLKTIYCELDIYAEDAEKANVLEQSLLTLKRSHVPALRKQMGIIFQDFQLLHDRNVFKNLEFVMRATGWKDTQAINQRINDVLGEVGMLDKKEKMPSELSGGEQQRIAIARALLNRPKIIIADEPTGNLDPETATNIVSILKRASKDGAAVIMSTHNIHLLEQFPGKVFRCKDGEFKLVTDNAETKDLEENNEPIETMIEPLDFVDDEEATPTEE</sequence>
<dbReference type="PROSITE" id="PS00211">
    <property type="entry name" value="ABC_TRANSPORTER_1"/>
    <property type="match status" value="1"/>
</dbReference>
<dbReference type="InterPro" id="IPR027417">
    <property type="entry name" value="P-loop_NTPase"/>
</dbReference>
<name>A0A0S3UHW6_PREIN</name>
<dbReference type="PANTHER" id="PTHR43166:SF9">
    <property type="entry name" value="GLUTAMATE_ASPARTATE IMPORT ATP-BINDING PROTEIN GLTL"/>
    <property type="match status" value="1"/>
</dbReference>
<dbReference type="InterPro" id="IPR003593">
    <property type="entry name" value="AAA+_ATPase"/>
</dbReference>
<keyword evidence="7" id="KW-0472">Membrane</keyword>
<evidence type="ECO:0000313" key="9">
    <source>
        <dbReference type="EMBL" id="BAU17050.1"/>
    </source>
</evidence>
<reference evidence="9 10" key="1">
    <citation type="journal article" date="2016" name="DNA Res.">
        <title>The complete genome sequencing of Prevotella intermedia strain OMA14 and a subsequent fine-scale, intra-species genomic comparison reveal an unusual amplification of conjugative and mobile transposons and identify a novel Prevotella-lineage-specific repeat.</title>
        <authorList>
            <person name="Naito M."/>
            <person name="Ogura Y."/>
            <person name="Itoh T."/>
            <person name="Shoji M."/>
            <person name="Okamoto M."/>
            <person name="Hayashi T."/>
            <person name="Nakayama K."/>
        </authorList>
    </citation>
    <scope>NUCLEOTIDE SEQUENCE [LARGE SCALE GENOMIC DNA]</scope>
    <source>
        <strain evidence="9 10">OMA14</strain>
    </source>
</reference>
<protein>
    <submittedName>
        <fullName evidence="9">Putative cell division ATP-binding protein</fullName>
    </submittedName>
</protein>
<organism evidence="9 10">
    <name type="scientific">Prevotella intermedia</name>
    <dbReference type="NCBI Taxonomy" id="28131"/>
    <lineage>
        <taxon>Bacteria</taxon>
        <taxon>Pseudomonadati</taxon>
        <taxon>Bacteroidota</taxon>
        <taxon>Bacteroidia</taxon>
        <taxon>Bacteroidales</taxon>
        <taxon>Prevotellaceae</taxon>
        <taxon>Prevotella</taxon>
    </lineage>
</organism>
<dbReference type="GO" id="GO:0005524">
    <property type="term" value="F:ATP binding"/>
    <property type="evidence" value="ECO:0007669"/>
    <property type="project" value="UniProtKB-KW"/>
</dbReference>
<accession>A0A0S3UHW6</accession>
<keyword evidence="6 9" id="KW-0067">ATP-binding</keyword>
<dbReference type="GO" id="GO:0016887">
    <property type="term" value="F:ATP hydrolysis activity"/>
    <property type="evidence" value="ECO:0007669"/>
    <property type="project" value="InterPro"/>
</dbReference>
<gene>
    <name evidence="9" type="ORF">PIOMA14_I_0542</name>
</gene>
<evidence type="ECO:0000256" key="3">
    <source>
        <dbReference type="ARBA" id="ARBA00022448"/>
    </source>
</evidence>
<dbReference type="EMBL" id="AP014597">
    <property type="protein sequence ID" value="BAU17050.1"/>
    <property type="molecule type" value="Genomic_DNA"/>
</dbReference>
<dbReference type="Proteomes" id="UP000217431">
    <property type="component" value="Chromosome I"/>
</dbReference>
<keyword evidence="5" id="KW-0547">Nucleotide-binding</keyword>
<keyword evidence="9" id="KW-0132">Cell division</keyword>
<dbReference type="RefSeq" id="WP_096405072.1">
    <property type="nucleotide sequence ID" value="NZ_AP014597.1"/>
</dbReference>
<evidence type="ECO:0000256" key="4">
    <source>
        <dbReference type="ARBA" id="ARBA00022475"/>
    </source>
</evidence>
<evidence type="ECO:0000256" key="2">
    <source>
        <dbReference type="ARBA" id="ARBA00005417"/>
    </source>
</evidence>
<dbReference type="Gene3D" id="3.40.50.300">
    <property type="entry name" value="P-loop containing nucleotide triphosphate hydrolases"/>
    <property type="match status" value="1"/>
</dbReference>
<evidence type="ECO:0000256" key="7">
    <source>
        <dbReference type="ARBA" id="ARBA00023136"/>
    </source>
</evidence>
<proteinExistence type="inferred from homology"/>
<evidence type="ECO:0000256" key="5">
    <source>
        <dbReference type="ARBA" id="ARBA00022741"/>
    </source>
</evidence>
<evidence type="ECO:0000259" key="8">
    <source>
        <dbReference type="PROSITE" id="PS50893"/>
    </source>
</evidence>
<feature type="domain" description="ABC transporter" evidence="8">
    <location>
        <begin position="3"/>
        <end position="241"/>
    </location>
</feature>
<dbReference type="InterPro" id="IPR050086">
    <property type="entry name" value="MetN_ABC_transporter-like"/>
</dbReference>
<keyword evidence="9" id="KW-0131">Cell cycle</keyword>
<evidence type="ECO:0000256" key="6">
    <source>
        <dbReference type="ARBA" id="ARBA00022840"/>
    </source>
</evidence>
<dbReference type="PANTHER" id="PTHR43166">
    <property type="entry name" value="AMINO ACID IMPORT ATP-BINDING PROTEIN"/>
    <property type="match status" value="1"/>
</dbReference>
<dbReference type="GO" id="GO:0005886">
    <property type="term" value="C:plasma membrane"/>
    <property type="evidence" value="ECO:0007669"/>
    <property type="project" value="UniProtKB-SubCell"/>
</dbReference>
<dbReference type="InterPro" id="IPR003439">
    <property type="entry name" value="ABC_transporter-like_ATP-bd"/>
</dbReference>
<dbReference type="SMART" id="SM00382">
    <property type="entry name" value="AAA"/>
    <property type="match status" value="1"/>
</dbReference>
<dbReference type="GO" id="GO:0051301">
    <property type="term" value="P:cell division"/>
    <property type="evidence" value="ECO:0007669"/>
    <property type="project" value="UniProtKB-KW"/>
</dbReference>
<dbReference type="Pfam" id="PF00005">
    <property type="entry name" value="ABC_tran"/>
    <property type="match status" value="1"/>
</dbReference>
<dbReference type="PROSITE" id="PS50893">
    <property type="entry name" value="ABC_TRANSPORTER_2"/>
    <property type="match status" value="1"/>
</dbReference>
<dbReference type="SUPFAM" id="SSF52540">
    <property type="entry name" value="P-loop containing nucleoside triphosphate hydrolases"/>
    <property type="match status" value="1"/>
</dbReference>
<keyword evidence="4" id="KW-1003">Cell membrane</keyword>
<dbReference type="STRING" id="28131.BWX40_05930"/>
<comment type="similarity">
    <text evidence="2">Belongs to the ABC transporter superfamily.</text>
</comment>
<dbReference type="AlphaFoldDB" id="A0A0S3UHW6"/>
<evidence type="ECO:0000313" key="10">
    <source>
        <dbReference type="Proteomes" id="UP000217431"/>
    </source>
</evidence>
<dbReference type="InterPro" id="IPR017871">
    <property type="entry name" value="ABC_transporter-like_CS"/>
</dbReference>
<comment type="subcellular location">
    <subcellularLocation>
        <location evidence="1">Cell membrane</location>
        <topology evidence="1">Peripheral membrane protein</topology>
    </subcellularLocation>
</comment>
<evidence type="ECO:0000256" key="1">
    <source>
        <dbReference type="ARBA" id="ARBA00004202"/>
    </source>
</evidence>